<evidence type="ECO:0000313" key="2">
    <source>
        <dbReference type="Proteomes" id="UP000314294"/>
    </source>
</evidence>
<dbReference type="EMBL" id="SRLO01000011">
    <property type="protein sequence ID" value="TNN87252.1"/>
    <property type="molecule type" value="Genomic_DNA"/>
</dbReference>
<dbReference type="AlphaFoldDB" id="A0A4Z2JD95"/>
<evidence type="ECO:0000313" key="1">
    <source>
        <dbReference type="EMBL" id="TNN87252.1"/>
    </source>
</evidence>
<name>A0A4Z2JD95_9TELE</name>
<protein>
    <submittedName>
        <fullName evidence="1">Uncharacterized protein</fullName>
    </submittedName>
</protein>
<comment type="caution">
    <text evidence="1">The sequence shown here is derived from an EMBL/GenBank/DDBJ whole genome shotgun (WGS) entry which is preliminary data.</text>
</comment>
<proteinExistence type="predicted"/>
<gene>
    <name evidence="1" type="ORF">EYF80_002454</name>
</gene>
<accession>A0A4Z2JD95</accession>
<keyword evidence="2" id="KW-1185">Reference proteome</keyword>
<dbReference type="Proteomes" id="UP000314294">
    <property type="component" value="Unassembled WGS sequence"/>
</dbReference>
<reference evidence="1 2" key="1">
    <citation type="submission" date="2019-03" db="EMBL/GenBank/DDBJ databases">
        <title>First draft genome of Liparis tanakae, snailfish: a comprehensive survey of snailfish specific genes.</title>
        <authorList>
            <person name="Kim W."/>
            <person name="Song I."/>
            <person name="Jeong J.-H."/>
            <person name="Kim D."/>
            <person name="Kim S."/>
            <person name="Ryu S."/>
            <person name="Song J.Y."/>
            <person name="Lee S.K."/>
        </authorList>
    </citation>
    <scope>NUCLEOTIDE SEQUENCE [LARGE SCALE GENOMIC DNA]</scope>
    <source>
        <tissue evidence="1">Muscle</tissue>
    </source>
</reference>
<sequence length="183" mass="19941">MASRPSEGLSCGNLCLQNSKWRPSHHVAVGALESSDNEAGCLIISHEACRHRTSEASMLPSVCLCTHSSDHTTKGTQKVSLLLLLWAGACKDSYLLKITFLLHVDGNLATLLAVVCYSLYPRAAILSPFLTRVSVRHLFVMHLPSALHLTQQAVGPQVSGKRRPSEHRFHRGADGGIQRVVLN</sequence>
<organism evidence="1 2">
    <name type="scientific">Liparis tanakae</name>
    <name type="common">Tanaka's snailfish</name>
    <dbReference type="NCBI Taxonomy" id="230148"/>
    <lineage>
        <taxon>Eukaryota</taxon>
        <taxon>Metazoa</taxon>
        <taxon>Chordata</taxon>
        <taxon>Craniata</taxon>
        <taxon>Vertebrata</taxon>
        <taxon>Euteleostomi</taxon>
        <taxon>Actinopterygii</taxon>
        <taxon>Neopterygii</taxon>
        <taxon>Teleostei</taxon>
        <taxon>Neoteleostei</taxon>
        <taxon>Acanthomorphata</taxon>
        <taxon>Eupercaria</taxon>
        <taxon>Perciformes</taxon>
        <taxon>Cottioidei</taxon>
        <taxon>Cottales</taxon>
        <taxon>Liparidae</taxon>
        <taxon>Liparis</taxon>
    </lineage>
</organism>